<dbReference type="PANTHER" id="PTHR28141">
    <property type="entry name" value="2',3'-CYCLIC-NUCLEOTIDE 3'-PHOSPHODIESTERASE"/>
    <property type="match status" value="1"/>
</dbReference>
<accession>A0AAN6YPG3</accession>
<dbReference type="Gene3D" id="3.90.1140.10">
    <property type="entry name" value="Cyclic phosphodiesterase"/>
    <property type="match status" value="1"/>
</dbReference>
<evidence type="ECO:0000313" key="1">
    <source>
        <dbReference type="EMBL" id="KAK4221540.1"/>
    </source>
</evidence>
<organism evidence="1 2">
    <name type="scientific">Podospora fimiseda</name>
    <dbReference type="NCBI Taxonomy" id="252190"/>
    <lineage>
        <taxon>Eukaryota</taxon>
        <taxon>Fungi</taxon>
        <taxon>Dikarya</taxon>
        <taxon>Ascomycota</taxon>
        <taxon>Pezizomycotina</taxon>
        <taxon>Sordariomycetes</taxon>
        <taxon>Sordariomycetidae</taxon>
        <taxon>Sordariales</taxon>
        <taxon>Podosporaceae</taxon>
        <taxon>Podospora</taxon>
    </lineage>
</organism>
<evidence type="ECO:0000313" key="2">
    <source>
        <dbReference type="Proteomes" id="UP001301958"/>
    </source>
</evidence>
<dbReference type="PANTHER" id="PTHR28141:SF1">
    <property type="entry name" value="2',3'-CYCLIC-NUCLEOTIDE 3'-PHOSPHODIESTERASE"/>
    <property type="match status" value="1"/>
</dbReference>
<protein>
    <submittedName>
        <fullName evidence="1">Cyclic phosphodiesterase</fullName>
    </submittedName>
</protein>
<dbReference type="InterPro" id="IPR009097">
    <property type="entry name" value="Cyclic_Pdiesterase"/>
</dbReference>
<name>A0AAN6YPG3_9PEZI</name>
<dbReference type="SUPFAM" id="SSF55144">
    <property type="entry name" value="LigT-like"/>
    <property type="match status" value="1"/>
</dbReference>
<dbReference type="GO" id="GO:0009187">
    <property type="term" value="P:cyclic nucleotide metabolic process"/>
    <property type="evidence" value="ECO:0007669"/>
    <property type="project" value="TreeGrafter"/>
</dbReference>
<dbReference type="Pfam" id="PF07823">
    <property type="entry name" value="CPDase"/>
    <property type="match status" value="1"/>
</dbReference>
<reference evidence="1" key="1">
    <citation type="journal article" date="2023" name="Mol. Phylogenet. Evol.">
        <title>Genome-scale phylogeny and comparative genomics of the fungal order Sordariales.</title>
        <authorList>
            <person name="Hensen N."/>
            <person name="Bonometti L."/>
            <person name="Westerberg I."/>
            <person name="Brannstrom I.O."/>
            <person name="Guillou S."/>
            <person name="Cros-Aarteil S."/>
            <person name="Calhoun S."/>
            <person name="Haridas S."/>
            <person name="Kuo A."/>
            <person name="Mondo S."/>
            <person name="Pangilinan J."/>
            <person name="Riley R."/>
            <person name="LaButti K."/>
            <person name="Andreopoulos B."/>
            <person name="Lipzen A."/>
            <person name="Chen C."/>
            <person name="Yan M."/>
            <person name="Daum C."/>
            <person name="Ng V."/>
            <person name="Clum A."/>
            <person name="Steindorff A."/>
            <person name="Ohm R.A."/>
            <person name="Martin F."/>
            <person name="Silar P."/>
            <person name="Natvig D.O."/>
            <person name="Lalanne C."/>
            <person name="Gautier V."/>
            <person name="Ament-Velasquez S.L."/>
            <person name="Kruys A."/>
            <person name="Hutchinson M.I."/>
            <person name="Powell A.J."/>
            <person name="Barry K."/>
            <person name="Miller A.N."/>
            <person name="Grigoriev I.V."/>
            <person name="Debuchy R."/>
            <person name="Gladieux P."/>
            <person name="Hiltunen Thoren M."/>
            <person name="Johannesson H."/>
        </authorList>
    </citation>
    <scope>NUCLEOTIDE SEQUENCE</scope>
    <source>
        <strain evidence="1">CBS 990.96</strain>
    </source>
</reference>
<comment type="caution">
    <text evidence="1">The sequence shown here is derived from an EMBL/GenBank/DDBJ whole genome shotgun (WGS) entry which is preliminary data.</text>
</comment>
<sequence>MPGSSLWLLPPPSHPLFPLLSTLISSTLPLNFPLLTSSPLLPKHFFTPHMTLTSDISPQTYSSDPQEWLDSIPFPFAKEIKVRFTRIKSQDFFYRRCFIGVEYEGIDSVVAKAREYGVEGVGEQEKVREWLGWWREAFGGHVSLIYGDEQITDEVMRKIERVVIDAGVKLPDIDDDKGQWDGWQGGRVQLVKTDGPIKDWKVIAEREL</sequence>
<reference evidence="1" key="2">
    <citation type="submission" date="2023-05" db="EMBL/GenBank/DDBJ databases">
        <authorList>
            <consortium name="Lawrence Berkeley National Laboratory"/>
            <person name="Steindorff A."/>
            <person name="Hensen N."/>
            <person name="Bonometti L."/>
            <person name="Westerberg I."/>
            <person name="Brannstrom I.O."/>
            <person name="Guillou S."/>
            <person name="Cros-Aarteil S."/>
            <person name="Calhoun S."/>
            <person name="Haridas S."/>
            <person name="Kuo A."/>
            <person name="Mondo S."/>
            <person name="Pangilinan J."/>
            <person name="Riley R."/>
            <person name="Labutti K."/>
            <person name="Andreopoulos B."/>
            <person name="Lipzen A."/>
            <person name="Chen C."/>
            <person name="Yanf M."/>
            <person name="Daum C."/>
            <person name="Ng V."/>
            <person name="Clum A."/>
            <person name="Ohm R."/>
            <person name="Martin F."/>
            <person name="Silar P."/>
            <person name="Natvig D."/>
            <person name="Lalanne C."/>
            <person name="Gautier V."/>
            <person name="Ament-Velasquez S.L."/>
            <person name="Kruys A."/>
            <person name="Hutchinson M.I."/>
            <person name="Powell A.J."/>
            <person name="Barry K."/>
            <person name="Miller A.N."/>
            <person name="Grigoriev I.V."/>
            <person name="Debuchy R."/>
            <person name="Gladieux P."/>
            <person name="Thoren M.H."/>
            <person name="Johannesson H."/>
        </authorList>
    </citation>
    <scope>NUCLEOTIDE SEQUENCE</scope>
    <source>
        <strain evidence="1">CBS 990.96</strain>
    </source>
</reference>
<dbReference type="EMBL" id="MU865537">
    <property type="protein sequence ID" value="KAK4221540.1"/>
    <property type="molecule type" value="Genomic_DNA"/>
</dbReference>
<dbReference type="InterPro" id="IPR012386">
    <property type="entry name" value="Cyclic-nucl_3Pdiesterase"/>
</dbReference>
<keyword evidence="2" id="KW-1185">Reference proteome</keyword>
<dbReference type="Proteomes" id="UP001301958">
    <property type="component" value="Unassembled WGS sequence"/>
</dbReference>
<dbReference type="GO" id="GO:0004113">
    <property type="term" value="F:2',3'-cyclic-nucleotide 3'-phosphodiesterase activity"/>
    <property type="evidence" value="ECO:0007669"/>
    <property type="project" value="TreeGrafter"/>
</dbReference>
<proteinExistence type="predicted"/>
<gene>
    <name evidence="1" type="ORF">QBC38DRAFT_491857</name>
</gene>
<dbReference type="AlphaFoldDB" id="A0AAN6YPG3"/>